<evidence type="ECO:0000313" key="1">
    <source>
        <dbReference type="EMBL" id="KAA1116648.1"/>
    </source>
</evidence>
<gene>
    <name evidence="1" type="ORF">PGT21_021519</name>
</gene>
<dbReference type="EMBL" id="VSWC01000003">
    <property type="protein sequence ID" value="KAA1116648.1"/>
    <property type="molecule type" value="Genomic_DNA"/>
</dbReference>
<dbReference type="AlphaFoldDB" id="A0A5B0QTM7"/>
<proteinExistence type="predicted"/>
<evidence type="ECO:0000313" key="2">
    <source>
        <dbReference type="Proteomes" id="UP000324748"/>
    </source>
</evidence>
<protein>
    <submittedName>
        <fullName evidence="1">Uncharacterized protein</fullName>
    </submittedName>
</protein>
<reference evidence="1 2" key="1">
    <citation type="submission" date="2019-05" db="EMBL/GenBank/DDBJ databases">
        <title>Emergence of the Ug99 lineage of the wheat stem rust pathogen through somatic hybridization.</title>
        <authorList>
            <person name="Li F."/>
            <person name="Upadhyaya N.M."/>
            <person name="Sperschneider J."/>
            <person name="Matny O."/>
            <person name="Nguyen-Phuc H."/>
            <person name="Mago R."/>
            <person name="Raley C."/>
            <person name="Miller M.E."/>
            <person name="Silverstein K.A.T."/>
            <person name="Henningsen E."/>
            <person name="Hirsch C.D."/>
            <person name="Visser B."/>
            <person name="Pretorius Z.A."/>
            <person name="Steffenson B.J."/>
            <person name="Schwessinger B."/>
            <person name="Dodds P.N."/>
            <person name="Figueroa M."/>
        </authorList>
    </citation>
    <scope>NUCLEOTIDE SEQUENCE [LARGE SCALE GENOMIC DNA]</scope>
    <source>
        <strain evidence="1">21-0</strain>
    </source>
</reference>
<name>A0A5B0QTM7_PUCGR</name>
<accession>A0A5B0QTM7</accession>
<sequence>MASTIYVCQCSWLGGKGGRSSPVRTDPRGHPKTKTRCMNISGSVARHGVLKCPPLDPSGVGPDCPAARVSTGFVPPSKLNLLHLLQQTKTKTNQHRTEQNKVSHHHLQIIHKTKNTTPSPITLITLLQWPFRWLPNPTDYLARSV</sequence>
<comment type="caution">
    <text evidence="1">The sequence shown here is derived from an EMBL/GenBank/DDBJ whole genome shotgun (WGS) entry which is preliminary data.</text>
</comment>
<dbReference type="Proteomes" id="UP000324748">
    <property type="component" value="Unassembled WGS sequence"/>
</dbReference>
<keyword evidence="2" id="KW-1185">Reference proteome</keyword>
<organism evidence="1 2">
    <name type="scientific">Puccinia graminis f. sp. tritici</name>
    <dbReference type="NCBI Taxonomy" id="56615"/>
    <lineage>
        <taxon>Eukaryota</taxon>
        <taxon>Fungi</taxon>
        <taxon>Dikarya</taxon>
        <taxon>Basidiomycota</taxon>
        <taxon>Pucciniomycotina</taxon>
        <taxon>Pucciniomycetes</taxon>
        <taxon>Pucciniales</taxon>
        <taxon>Pucciniaceae</taxon>
        <taxon>Puccinia</taxon>
    </lineage>
</organism>